<sequence>MDALESVSAEVMEKSMIKEGARGCRALSHLQMHAVPHETNMFIQEMLGSLLVLIIPVGHPPSLKMHRRLRFDNQSRALSERQRLCLYIWHDAAYPHGVLFSNIMLPSNVWAMGLQICRIRLKVPPFVVILNYERSSDILGVFSSAENRTHAVPLFDNREGPSNTISWIALIIAAYRCCILPTEFLYIASRGIGICGNNRLCIPDDSSQLADHCAGNGNPIVPDLRLLIGYLFPSLRPVIRQDPYPKLHFLQACRSVPHPVSYVEISEAPRGRRGGWGGNDVGCCE</sequence>
<protein>
    <submittedName>
        <fullName evidence="1">Uncharacterized protein</fullName>
    </submittedName>
</protein>
<evidence type="ECO:0000313" key="1">
    <source>
        <dbReference type="EMBL" id="KZP27932.1"/>
    </source>
</evidence>
<dbReference type="AlphaFoldDB" id="A0A166R5M2"/>
<gene>
    <name evidence="1" type="ORF">FIBSPDRAFT_927898</name>
</gene>
<proteinExistence type="predicted"/>
<evidence type="ECO:0000313" key="2">
    <source>
        <dbReference type="Proteomes" id="UP000076532"/>
    </source>
</evidence>
<accession>A0A166R5M2</accession>
<dbReference type="Proteomes" id="UP000076532">
    <property type="component" value="Unassembled WGS sequence"/>
</dbReference>
<reference evidence="1 2" key="1">
    <citation type="journal article" date="2016" name="Mol. Biol. Evol.">
        <title>Comparative Genomics of Early-Diverging Mushroom-Forming Fungi Provides Insights into the Origins of Lignocellulose Decay Capabilities.</title>
        <authorList>
            <person name="Nagy L.G."/>
            <person name="Riley R."/>
            <person name="Tritt A."/>
            <person name="Adam C."/>
            <person name="Daum C."/>
            <person name="Floudas D."/>
            <person name="Sun H."/>
            <person name="Yadav J.S."/>
            <person name="Pangilinan J."/>
            <person name="Larsson K.H."/>
            <person name="Matsuura K."/>
            <person name="Barry K."/>
            <person name="Labutti K."/>
            <person name="Kuo R."/>
            <person name="Ohm R.A."/>
            <person name="Bhattacharya S.S."/>
            <person name="Shirouzu T."/>
            <person name="Yoshinaga Y."/>
            <person name="Martin F.M."/>
            <person name="Grigoriev I.V."/>
            <person name="Hibbett D.S."/>
        </authorList>
    </citation>
    <scope>NUCLEOTIDE SEQUENCE [LARGE SCALE GENOMIC DNA]</scope>
    <source>
        <strain evidence="1 2">CBS 109695</strain>
    </source>
</reference>
<organism evidence="1 2">
    <name type="scientific">Athelia psychrophila</name>
    <dbReference type="NCBI Taxonomy" id="1759441"/>
    <lineage>
        <taxon>Eukaryota</taxon>
        <taxon>Fungi</taxon>
        <taxon>Dikarya</taxon>
        <taxon>Basidiomycota</taxon>
        <taxon>Agaricomycotina</taxon>
        <taxon>Agaricomycetes</taxon>
        <taxon>Agaricomycetidae</taxon>
        <taxon>Atheliales</taxon>
        <taxon>Atheliaceae</taxon>
        <taxon>Athelia</taxon>
    </lineage>
</organism>
<name>A0A166R5M2_9AGAM</name>
<dbReference type="EMBL" id="KV417506">
    <property type="protein sequence ID" value="KZP27932.1"/>
    <property type="molecule type" value="Genomic_DNA"/>
</dbReference>
<keyword evidence="2" id="KW-1185">Reference proteome</keyword>